<reference evidence="4" key="1">
    <citation type="submission" date="2016-11" db="EMBL/GenBank/DDBJ databases">
        <authorList>
            <person name="Varghese N."/>
            <person name="Submissions S."/>
        </authorList>
    </citation>
    <scope>NUCLEOTIDE SEQUENCE [LARGE SCALE GENOMIC DNA]</scope>
    <source>
        <strain evidence="4">DSM 22212</strain>
    </source>
</reference>
<dbReference type="PANTHER" id="PTHR43861:SF3">
    <property type="entry name" value="PUTATIVE (AFU_ORTHOLOGUE AFUA_2G14390)-RELATED"/>
    <property type="match status" value="1"/>
</dbReference>
<dbReference type="CDD" id="cd02440">
    <property type="entry name" value="AdoMet_MTases"/>
    <property type="match status" value="1"/>
</dbReference>
<name>A0A1M6RMV2_9BACT</name>
<protein>
    <submittedName>
        <fullName evidence="3">Methyltransferase domain-containing protein</fullName>
    </submittedName>
</protein>
<gene>
    <name evidence="3" type="ORF">SAMN04488087_0907</name>
</gene>
<keyword evidence="1 3" id="KW-0808">Transferase</keyword>
<dbReference type="OrthoDB" id="9804312at2"/>
<evidence type="ECO:0000313" key="4">
    <source>
        <dbReference type="Proteomes" id="UP000185812"/>
    </source>
</evidence>
<evidence type="ECO:0000256" key="1">
    <source>
        <dbReference type="ARBA" id="ARBA00022679"/>
    </source>
</evidence>
<evidence type="ECO:0000259" key="2">
    <source>
        <dbReference type="Pfam" id="PF13649"/>
    </source>
</evidence>
<dbReference type="InterPro" id="IPR041698">
    <property type="entry name" value="Methyltransf_25"/>
</dbReference>
<keyword evidence="3" id="KW-0489">Methyltransferase</keyword>
<sequence length="204" mass="23073">MHPERWNQRFASPDFFYGTAPNAFIAETIPRYLRPGAEVIELGAGEGRNAVWLARQGFCVTALDYAEIGLEKTRQLATQAGVTVDTVQADVTRWQPDRTWDAVVITFLHLPPEARPILYALVHRILRPKGYLIAEWFRPEQRIEGYPSGGPPDPTWMVTADELRQHFAPEGFHLLENATPVLHEGPGHQGPAATVRLVWQQRMD</sequence>
<proteinExistence type="predicted"/>
<feature type="domain" description="Methyltransferase" evidence="2">
    <location>
        <begin position="39"/>
        <end position="130"/>
    </location>
</feature>
<dbReference type="GO" id="GO:0008168">
    <property type="term" value="F:methyltransferase activity"/>
    <property type="evidence" value="ECO:0007669"/>
    <property type="project" value="UniProtKB-KW"/>
</dbReference>
<dbReference type="Gene3D" id="3.40.50.150">
    <property type="entry name" value="Vaccinia Virus protein VP39"/>
    <property type="match status" value="1"/>
</dbReference>
<accession>A0A1M6RMV2</accession>
<dbReference type="RefSeq" id="WP_072714766.1">
    <property type="nucleotide sequence ID" value="NZ_FRAU01000002.1"/>
</dbReference>
<dbReference type="GO" id="GO:0032259">
    <property type="term" value="P:methylation"/>
    <property type="evidence" value="ECO:0007669"/>
    <property type="project" value="UniProtKB-KW"/>
</dbReference>
<dbReference type="Proteomes" id="UP000185812">
    <property type="component" value="Unassembled WGS sequence"/>
</dbReference>
<dbReference type="InterPro" id="IPR029063">
    <property type="entry name" value="SAM-dependent_MTases_sf"/>
</dbReference>
<dbReference type="STRING" id="633813.SAMN04488087_0907"/>
<organism evidence="3 4">
    <name type="scientific">Rhodothermus profundi</name>
    <dbReference type="NCBI Taxonomy" id="633813"/>
    <lineage>
        <taxon>Bacteria</taxon>
        <taxon>Pseudomonadati</taxon>
        <taxon>Rhodothermota</taxon>
        <taxon>Rhodothermia</taxon>
        <taxon>Rhodothermales</taxon>
        <taxon>Rhodothermaceae</taxon>
        <taxon>Rhodothermus</taxon>
    </lineage>
</organism>
<dbReference type="PANTHER" id="PTHR43861">
    <property type="entry name" value="TRANS-ACONITATE 2-METHYLTRANSFERASE-RELATED"/>
    <property type="match status" value="1"/>
</dbReference>
<dbReference type="AlphaFoldDB" id="A0A1M6RMV2"/>
<dbReference type="EMBL" id="FRAU01000002">
    <property type="protein sequence ID" value="SHK33766.1"/>
    <property type="molecule type" value="Genomic_DNA"/>
</dbReference>
<dbReference type="Pfam" id="PF13649">
    <property type="entry name" value="Methyltransf_25"/>
    <property type="match status" value="1"/>
</dbReference>
<evidence type="ECO:0000313" key="3">
    <source>
        <dbReference type="EMBL" id="SHK33766.1"/>
    </source>
</evidence>
<dbReference type="SUPFAM" id="SSF53335">
    <property type="entry name" value="S-adenosyl-L-methionine-dependent methyltransferases"/>
    <property type="match status" value="1"/>
</dbReference>
<keyword evidence="4" id="KW-1185">Reference proteome</keyword>